<dbReference type="STRING" id="95161.SAMN05660874_00821"/>
<accession>A0A1I6PIK3</accession>
<dbReference type="AlphaFoldDB" id="A0A1I6PIK3"/>
<reference evidence="2" key="1">
    <citation type="submission" date="2016-10" db="EMBL/GenBank/DDBJ databases">
        <authorList>
            <person name="Varghese N."/>
            <person name="Submissions S."/>
        </authorList>
    </citation>
    <scope>NUCLEOTIDE SEQUENCE [LARGE SCALE GENOMIC DNA]</scope>
    <source>
        <strain evidence="2">DSM 44771</strain>
    </source>
</reference>
<proteinExistence type="predicted"/>
<keyword evidence="2" id="KW-1185">Reference proteome</keyword>
<dbReference type="EMBL" id="FOZX01000001">
    <property type="protein sequence ID" value="SFS40000.1"/>
    <property type="molecule type" value="Genomic_DNA"/>
</dbReference>
<protein>
    <submittedName>
        <fullName evidence="1">Uncharacterized protein</fullName>
    </submittedName>
</protein>
<gene>
    <name evidence="1" type="ORF">SAMN05660874_00821</name>
</gene>
<organism evidence="1 2">
    <name type="scientific">Saccharopolyspora flava</name>
    <dbReference type="NCBI Taxonomy" id="95161"/>
    <lineage>
        <taxon>Bacteria</taxon>
        <taxon>Bacillati</taxon>
        <taxon>Actinomycetota</taxon>
        <taxon>Actinomycetes</taxon>
        <taxon>Pseudonocardiales</taxon>
        <taxon>Pseudonocardiaceae</taxon>
        <taxon>Saccharopolyspora</taxon>
    </lineage>
</organism>
<evidence type="ECO:0000313" key="2">
    <source>
        <dbReference type="Proteomes" id="UP000198852"/>
    </source>
</evidence>
<dbReference type="Proteomes" id="UP000198852">
    <property type="component" value="Unassembled WGS sequence"/>
</dbReference>
<sequence>MKGMLFVRTFSNEEVNQVAGELLPERAVLSVVPIVGNGGGAAGGPAYGGGVDHGTTALSACHAHTAEGTPGLLGSLGLGSNNPSDGMTCAPAAVSGH</sequence>
<evidence type="ECO:0000313" key="1">
    <source>
        <dbReference type="EMBL" id="SFS40000.1"/>
    </source>
</evidence>
<name>A0A1I6PIK3_9PSEU</name>